<sequence length="152" mass="16091">MLENNTIFVHHLKTPLPLTNDLAKPKAVEPCPLTSGAIAVGARSAVIGFILVGIALGMILALQLQVSDPYVKTVLTLDGDSLRGHAIFQMNCAGCHGIQNGRQVGPSLTGVSQRKSPVGIINQVTGGKTPPMPQFQPNPQDMADLLEYVQSL</sequence>
<keyword evidence="4" id="KW-0249">Electron transport</keyword>
<feature type="transmembrane region" description="Helical" evidence="7">
    <location>
        <begin position="42"/>
        <end position="62"/>
    </location>
</feature>
<gene>
    <name evidence="9" type="ORF">NG792_06955</name>
</gene>
<comment type="caution">
    <text evidence="9">The sequence shown here is derived from an EMBL/GenBank/DDBJ whole genome shotgun (WGS) entry which is preliminary data.</text>
</comment>
<reference evidence="9 10" key="1">
    <citation type="journal article" date="2022" name="Front. Microbiol.">
        <title>High genomic differentiation and limited gene flow indicate recent cryptic speciation within the genus Laspinema (cyanobacteria).</title>
        <authorList>
            <person name="Stanojkovic A."/>
            <person name="Skoupy S."/>
            <person name="Skaloud P."/>
            <person name="Dvorak P."/>
        </authorList>
    </citation>
    <scope>NUCLEOTIDE SEQUENCE [LARGE SCALE GENOMIC DNA]</scope>
    <source>
        <strain evidence="9 10">D3b</strain>
    </source>
</reference>
<accession>A0ABT2N430</accession>
<keyword evidence="10" id="KW-1185">Reference proteome</keyword>
<evidence type="ECO:0000256" key="7">
    <source>
        <dbReference type="SAM" id="Phobius"/>
    </source>
</evidence>
<evidence type="ECO:0000256" key="1">
    <source>
        <dbReference type="ARBA" id="ARBA00022448"/>
    </source>
</evidence>
<evidence type="ECO:0000256" key="5">
    <source>
        <dbReference type="ARBA" id="ARBA00023004"/>
    </source>
</evidence>
<dbReference type="InterPro" id="IPR051811">
    <property type="entry name" value="Cytochrome_c550/c551-like"/>
</dbReference>
<dbReference type="EMBL" id="JAMXFA010000007">
    <property type="protein sequence ID" value="MCT7977438.1"/>
    <property type="molecule type" value="Genomic_DNA"/>
</dbReference>
<evidence type="ECO:0000256" key="6">
    <source>
        <dbReference type="PROSITE-ProRule" id="PRU00433"/>
    </source>
</evidence>
<proteinExistence type="predicted"/>
<evidence type="ECO:0000313" key="9">
    <source>
        <dbReference type="EMBL" id="MCT7977438.1"/>
    </source>
</evidence>
<dbReference type="Gene3D" id="1.10.760.10">
    <property type="entry name" value="Cytochrome c-like domain"/>
    <property type="match status" value="1"/>
</dbReference>
<keyword evidence="1" id="KW-0813">Transport</keyword>
<evidence type="ECO:0000256" key="3">
    <source>
        <dbReference type="ARBA" id="ARBA00022723"/>
    </source>
</evidence>
<dbReference type="PANTHER" id="PTHR37823:SF1">
    <property type="entry name" value="CYTOCHROME C-553-LIKE"/>
    <property type="match status" value="1"/>
</dbReference>
<keyword evidence="2 6" id="KW-0349">Heme</keyword>
<dbReference type="InterPro" id="IPR036909">
    <property type="entry name" value="Cyt_c-like_dom_sf"/>
</dbReference>
<protein>
    <submittedName>
        <fullName evidence="9">Cytochrome c</fullName>
    </submittedName>
</protein>
<dbReference type="InterPro" id="IPR009056">
    <property type="entry name" value="Cyt_c-like_dom"/>
</dbReference>
<keyword evidence="7" id="KW-1133">Transmembrane helix</keyword>
<evidence type="ECO:0000313" key="10">
    <source>
        <dbReference type="Proteomes" id="UP001525961"/>
    </source>
</evidence>
<feature type="domain" description="Cytochrome c" evidence="8">
    <location>
        <begin position="79"/>
        <end position="152"/>
    </location>
</feature>
<dbReference type="PROSITE" id="PS51007">
    <property type="entry name" value="CYTC"/>
    <property type="match status" value="1"/>
</dbReference>
<keyword evidence="3 6" id="KW-0479">Metal-binding</keyword>
<keyword evidence="7" id="KW-0472">Membrane</keyword>
<dbReference type="Proteomes" id="UP001525961">
    <property type="component" value="Unassembled WGS sequence"/>
</dbReference>
<dbReference type="Pfam" id="PF13442">
    <property type="entry name" value="Cytochrome_CBB3"/>
    <property type="match status" value="1"/>
</dbReference>
<keyword evidence="5 6" id="KW-0408">Iron</keyword>
<keyword evidence="7" id="KW-0812">Transmembrane</keyword>
<dbReference type="SUPFAM" id="SSF46626">
    <property type="entry name" value="Cytochrome c"/>
    <property type="match status" value="1"/>
</dbReference>
<dbReference type="PANTHER" id="PTHR37823">
    <property type="entry name" value="CYTOCHROME C-553-LIKE"/>
    <property type="match status" value="1"/>
</dbReference>
<name>A0ABT2N430_9CYAN</name>
<organism evidence="9 10">
    <name type="scientific">Laspinema olomoucense D3b</name>
    <dbReference type="NCBI Taxonomy" id="2953688"/>
    <lineage>
        <taxon>Bacteria</taxon>
        <taxon>Bacillati</taxon>
        <taxon>Cyanobacteriota</taxon>
        <taxon>Cyanophyceae</taxon>
        <taxon>Oscillatoriophycideae</taxon>
        <taxon>Oscillatoriales</taxon>
        <taxon>Laspinemataceae</taxon>
        <taxon>Laspinema</taxon>
        <taxon>Laspinema olomoucense</taxon>
    </lineage>
</organism>
<evidence type="ECO:0000256" key="4">
    <source>
        <dbReference type="ARBA" id="ARBA00022982"/>
    </source>
</evidence>
<evidence type="ECO:0000256" key="2">
    <source>
        <dbReference type="ARBA" id="ARBA00022617"/>
    </source>
</evidence>
<evidence type="ECO:0000259" key="8">
    <source>
        <dbReference type="PROSITE" id="PS51007"/>
    </source>
</evidence>